<keyword evidence="5" id="KW-0808">Transferase</keyword>
<feature type="domain" description="RING-type" evidence="11">
    <location>
        <begin position="306"/>
        <end position="341"/>
    </location>
</feature>
<evidence type="ECO:0000313" key="13">
    <source>
        <dbReference type="EMBL" id="CAH1105938.1"/>
    </source>
</evidence>
<dbReference type="InterPro" id="IPR004162">
    <property type="entry name" value="SINA-like_animal"/>
</dbReference>
<evidence type="ECO:0000256" key="6">
    <source>
        <dbReference type="ARBA" id="ARBA00022723"/>
    </source>
</evidence>
<gene>
    <name evidence="13" type="ORF">PSYICH_LOCUS7517</name>
</gene>
<comment type="catalytic activity">
    <reaction evidence="1">
        <text>S-ubiquitinyl-[E2 ubiquitin-conjugating enzyme]-L-cysteine + [acceptor protein]-L-lysine = [E2 ubiquitin-conjugating enzyme]-L-cysteine + N(6)-ubiquitinyl-[acceptor protein]-L-lysine.</text>
        <dbReference type="EC" id="2.3.2.27"/>
    </reaction>
</comment>
<evidence type="ECO:0000256" key="4">
    <source>
        <dbReference type="ARBA" id="ARBA00012483"/>
    </source>
</evidence>
<dbReference type="GO" id="GO:0043161">
    <property type="term" value="P:proteasome-mediated ubiquitin-dependent protein catabolic process"/>
    <property type="evidence" value="ECO:0007669"/>
    <property type="project" value="TreeGrafter"/>
</dbReference>
<evidence type="ECO:0000259" key="12">
    <source>
        <dbReference type="PROSITE" id="PS51081"/>
    </source>
</evidence>
<dbReference type="Pfam" id="PF21361">
    <property type="entry name" value="Sina_ZnF"/>
    <property type="match status" value="1"/>
</dbReference>
<dbReference type="EC" id="2.3.2.27" evidence="4"/>
<dbReference type="FunFam" id="3.30.40.10:FF:000041">
    <property type="entry name" value="E3 ubiquitin-protein ligase SINAT3"/>
    <property type="match status" value="1"/>
</dbReference>
<dbReference type="PROSITE" id="PS50089">
    <property type="entry name" value="ZF_RING_2"/>
    <property type="match status" value="1"/>
</dbReference>
<dbReference type="InterPro" id="IPR049548">
    <property type="entry name" value="Sina-like_RING"/>
</dbReference>
<sequence length="542" mass="62726">MEKVEVEEYRITDKFALHNANLCKNCKKPLSIPPIYCVEHQNGSVTEICGRCYYIVYKHVGNKWRQHAYENVAQFLTFPCAYKNQGCNEILKWKETIEHEANCKYPIISCPANDNEFYVGFYCPWEGSAQLLNNHIRETHQGTFIDPPHFNELPARSEVYFTRACDTIFMIVFLKNDDNKYGCCVLVRGGELSAQMYRYQIELFDSTKTNSIILRRNKVENWFSVESTLCNKNNILEIDCNVIENLIKHNCSDKRISAKIGIVKKSRKEIKQIFEAAGRSFPDSEHTSHQKPREAPDEKLLSELECPVCNEFMVPPIYICSNGHSLCSECLTKVQTCPNCRCALGNTRNFTLEKLTTKVLYTCRNKEAGCAFVTTSENIREHESSCNLTTIPCLLKCGQDFRKAQLWPHVTAKHQESILNTGEIHKRDVHDKRESHFVFFTCGELFRFSIKGSSNQQYKFNVQWMADEKEKAKFTFALEVIDKSPYKLTYHVVNLVQPMNETPFKTGAVTIPWDMIKPFVLENARHFHFRYNITHIDVPVSA</sequence>
<name>A0A9P0CSX0_9CUCU</name>
<dbReference type="InterPro" id="IPR001841">
    <property type="entry name" value="Znf_RING"/>
</dbReference>
<dbReference type="GO" id="GO:0008270">
    <property type="term" value="F:zinc ion binding"/>
    <property type="evidence" value="ECO:0007669"/>
    <property type="project" value="UniProtKB-KW"/>
</dbReference>
<dbReference type="PANTHER" id="PTHR45877:SF2">
    <property type="entry name" value="E3 UBIQUITIN-PROTEIN LIGASE SINA-RELATED"/>
    <property type="match status" value="1"/>
</dbReference>
<feature type="domain" description="SIAH-type" evidence="12">
    <location>
        <begin position="75"/>
        <end position="141"/>
    </location>
</feature>
<comment type="pathway">
    <text evidence="2">Protein modification; protein ubiquitination.</text>
</comment>
<keyword evidence="9" id="KW-0862">Zinc</keyword>
<evidence type="ECO:0000256" key="5">
    <source>
        <dbReference type="ARBA" id="ARBA00022679"/>
    </source>
</evidence>
<dbReference type="EMBL" id="OV651814">
    <property type="protein sequence ID" value="CAH1105938.1"/>
    <property type="molecule type" value="Genomic_DNA"/>
</dbReference>
<protein>
    <recommendedName>
        <fullName evidence="4">RING-type E3 ubiquitin transferase</fullName>
        <ecNumber evidence="4">2.3.2.27</ecNumber>
    </recommendedName>
</protein>
<dbReference type="Proteomes" id="UP001153636">
    <property type="component" value="Chromosome 2"/>
</dbReference>
<evidence type="ECO:0000256" key="10">
    <source>
        <dbReference type="PROSITE-ProRule" id="PRU00455"/>
    </source>
</evidence>
<keyword evidence="7 10" id="KW-0863">Zinc-finger</keyword>
<organism evidence="13 14">
    <name type="scientific">Psylliodes chrysocephalus</name>
    <dbReference type="NCBI Taxonomy" id="3402493"/>
    <lineage>
        <taxon>Eukaryota</taxon>
        <taxon>Metazoa</taxon>
        <taxon>Ecdysozoa</taxon>
        <taxon>Arthropoda</taxon>
        <taxon>Hexapoda</taxon>
        <taxon>Insecta</taxon>
        <taxon>Pterygota</taxon>
        <taxon>Neoptera</taxon>
        <taxon>Endopterygota</taxon>
        <taxon>Coleoptera</taxon>
        <taxon>Polyphaga</taxon>
        <taxon>Cucujiformia</taxon>
        <taxon>Chrysomeloidea</taxon>
        <taxon>Chrysomelidae</taxon>
        <taxon>Galerucinae</taxon>
        <taxon>Alticini</taxon>
        <taxon>Psylliodes</taxon>
    </lineage>
</organism>
<dbReference type="GO" id="GO:0005737">
    <property type="term" value="C:cytoplasm"/>
    <property type="evidence" value="ECO:0007669"/>
    <property type="project" value="TreeGrafter"/>
</dbReference>
<keyword evidence="14" id="KW-1185">Reference proteome</keyword>
<accession>A0A9P0CSX0</accession>
<dbReference type="SUPFAM" id="SSF49599">
    <property type="entry name" value="TRAF domain-like"/>
    <property type="match status" value="2"/>
</dbReference>
<reference evidence="13" key="1">
    <citation type="submission" date="2022-01" db="EMBL/GenBank/DDBJ databases">
        <authorList>
            <person name="King R."/>
        </authorList>
    </citation>
    <scope>NUCLEOTIDE SEQUENCE</scope>
</reference>
<comment type="similarity">
    <text evidence="3">Belongs to the SINA (Seven in absentia) family.</text>
</comment>
<evidence type="ECO:0000256" key="3">
    <source>
        <dbReference type="ARBA" id="ARBA00009119"/>
    </source>
</evidence>
<dbReference type="GO" id="GO:0061630">
    <property type="term" value="F:ubiquitin protein ligase activity"/>
    <property type="evidence" value="ECO:0007669"/>
    <property type="project" value="UniProtKB-EC"/>
</dbReference>
<dbReference type="PROSITE" id="PS51081">
    <property type="entry name" value="ZF_SIAH"/>
    <property type="match status" value="2"/>
</dbReference>
<feature type="domain" description="SIAH-type" evidence="12">
    <location>
        <begin position="358"/>
        <end position="415"/>
    </location>
</feature>
<dbReference type="SUPFAM" id="SSF57850">
    <property type="entry name" value="RING/U-box"/>
    <property type="match status" value="1"/>
</dbReference>
<evidence type="ECO:0000256" key="1">
    <source>
        <dbReference type="ARBA" id="ARBA00000900"/>
    </source>
</evidence>
<dbReference type="OrthoDB" id="4788989at2759"/>
<evidence type="ECO:0000256" key="9">
    <source>
        <dbReference type="ARBA" id="ARBA00022833"/>
    </source>
</evidence>
<dbReference type="InterPro" id="IPR013010">
    <property type="entry name" value="Znf_SIAH"/>
</dbReference>
<dbReference type="InterPro" id="IPR013083">
    <property type="entry name" value="Znf_RING/FYVE/PHD"/>
</dbReference>
<evidence type="ECO:0000256" key="7">
    <source>
        <dbReference type="ARBA" id="ARBA00022771"/>
    </source>
</evidence>
<evidence type="ECO:0000256" key="8">
    <source>
        <dbReference type="ARBA" id="ARBA00022786"/>
    </source>
</evidence>
<keyword evidence="6" id="KW-0479">Metal-binding</keyword>
<evidence type="ECO:0000256" key="2">
    <source>
        <dbReference type="ARBA" id="ARBA00004906"/>
    </source>
</evidence>
<dbReference type="AlphaFoldDB" id="A0A9P0CSX0"/>
<dbReference type="GO" id="GO:0031624">
    <property type="term" value="F:ubiquitin conjugating enzyme binding"/>
    <property type="evidence" value="ECO:0007669"/>
    <property type="project" value="TreeGrafter"/>
</dbReference>
<dbReference type="Gene3D" id="3.30.40.10">
    <property type="entry name" value="Zinc/RING finger domain, C3HC4 (zinc finger)"/>
    <property type="match status" value="3"/>
</dbReference>
<evidence type="ECO:0000313" key="14">
    <source>
        <dbReference type="Proteomes" id="UP001153636"/>
    </source>
</evidence>
<proteinExistence type="inferred from homology"/>
<keyword evidence="8" id="KW-0833">Ubl conjugation pathway</keyword>
<dbReference type="Pfam" id="PF21362">
    <property type="entry name" value="Sina_RING"/>
    <property type="match status" value="1"/>
</dbReference>
<dbReference type="PANTHER" id="PTHR45877">
    <property type="entry name" value="E3 UBIQUITIN-PROTEIN LIGASE SIAH2"/>
    <property type="match status" value="1"/>
</dbReference>
<evidence type="ECO:0000259" key="11">
    <source>
        <dbReference type="PROSITE" id="PS50089"/>
    </source>
</evidence>